<dbReference type="AlphaFoldDB" id="A0A437SVU9"/>
<dbReference type="GO" id="GO:0006777">
    <property type="term" value="P:Mo-molybdopterin cofactor biosynthetic process"/>
    <property type="evidence" value="ECO:0007669"/>
    <property type="project" value="InterPro"/>
</dbReference>
<reference evidence="1 2" key="1">
    <citation type="submission" date="2018-12" db="EMBL/GenBank/DDBJ databases">
        <authorList>
            <person name="Meng J."/>
        </authorList>
    </citation>
    <scope>NUCLEOTIDE SEQUENCE [LARGE SCALE GENOMIC DNA]</scope>
    <source>
        <strain evidence="1 2">HT111-2</strain>
    </source>
</reference>
<dbReference type="SUPFAM" id="SSF54690">
    <property type="entry name" value="Molybdopterin synthase subunit MoaE"/>
    <property type="match status" value="1"/>
</dbReference>
<dbReference type="CDD" id="cd00756">
    <property type="entry name" value="MoaE"/>
    <property type="match status" value="1"/>
</dbReference>
<name>A0A437SVU9_9LACO</name>
<accession>A0A437SVU9</accession>
<keyword evidence="2" id="KW-1185">Reference proteome</keyword>
<dbReference type="Pfam" id="PF02391">
    <property type="entry name" value="MoaE"/>
    <property type="match status" value="1"/>
</dbReference>
<dbReference type="EMBL" id="RXIA01000010">
    <property type="protein sequence ID" value="RVU70980.1"/>
    <property type="molecule type" value="Genomic_DNA"/>
</dbReference>
<dbReference type="RefSeq" id="WP_103662468.1">
    <property type="nucleotide sequence ID" value="NZ_ML136878.1"/>
</dbReference>
<evidence type="ECO:0000313" key="2">
    <source>
        <dbReference type="Proteomes" id="UP000288291"/>
    </source>
</evidence>
<sequence>MNRIGVSLYYLKISEDPLDINFLYQKLLAPEYGGICMFAGTVRQWTGEIETKKIEYTAYQEMAEKELNKLAEPIEQAGGRVVVAHRLGVLDVSETAVFVGVATPRRAEAFKGCRYVIDTLKKEVTIWKKEYDTDKVRWGK</sequence>
<dbReference type="InterPro" id="IPR036563">
    <property type="entry name" value="MoaE_sf"/>
</dbReference>
<dbReference type="PANTHER" id="PTHR23404">
    <property type="entry name" value="MOLYBDOPTERIN SYNTHASE RELATED"/>
    <property type="match status" value="1"/>
</dbReference>
<proteinExistence type="predicted"/>
<organism evidence="1 2">
    <name type="scientific">Lactobacillus xujianguonis</name>
    <dbReference type="NCBI Taxonomy" id="2495899"/>
    <lineage>
        <taxon>Bacteria</taxon>
        <taxon>Bacillati</taxon>
        <taxon>Bacillota</taxon>
        <taxon>Bacilli</taxon>
        <taxon>Lactobacillales</taxon>
        <taxon>Lactobacillaceae</taxon>
        <taxon>Lactobacillus</taxon>
    </lineage>
</organism>
<protein>
    <submittedName>
        <fullName evidence="1">Molybdenum cofactor biosynthesis protein MoaE</fullName>
    </submittedName>
</protein>
<dbReference type="Gene3D" id="3.90.1170.40">
    <property type="entry name" value="Molybdopterin biosynthesis MoaE subunit"/>
    <property type="match status" value="1"/>
</dbReference>
<gene>
    <name evidence="1" type="ORF">EJK17_04555</name>
</gene>
<evidence type="ECO:0000313" key="1">
    <source>
        <dbReference type="EMBL" id="RVU70980.1"/>
    </source>
</evidence>
<dbReference type="Proteomes" id="UP000288291">
    <property type="component" value="Unassembled WGS sequence"/>
</dbReference>
<comment type="caution">
    <text evidence="1">The sequence shown here is derived from an EMBL/GenBank/DDBJ whole genome shotgun (WGS) entry which is preliminary data.</text>
</comment>
<dbReference type="InterPro" id="IPR003448">
    <property type="entry name" value="Mopterin_biosynth_MoaE"/>
</dbReference>